<feature type="region of interest" description="Disordered" evidence="1">
    <location>
        <begin position="278"/>
        <end position="346"/>
    </location>
</feature>
<dbReference type="WBParaSite" id="TMUE_2000010590.2">
    <property type="protein sequence ID" value="TMUE_2000010590.2"/>
    <property type="gene ID" value="WBGene00289045"/>
</dbReference>
<accession>A0A5S6QTQ1</accession>
<feature type="compositionally biased region" description="Polar residues" evidence="1">
    <location>
        <begin position="281"/>
        <end position="302"/>
    </location>
</feature>
<dbReference type="WBParaSite" id="TMUE_2000010590.1">
    <property type="protein sequence ID" value="TMUE_2000010590.1"/>
    <property type="gene ID" value="WBGene00289045"/>
</dbReference>
<evidence type="ECO:0000256" key="1">
    <source>
        <dbReference type="SAM" id="MobiDB-lite"/>
    </source>
</evidence>
<evidence type="ECO:0000313" key="2">
    <source>
        <dbReference type="Proteomes" id="UP000046395"/>
    </source>
</evidence>
<dbReference type="Proteomes" id="UP000046395">
    <property type="component" value="Unassembled WGS sequence"/>
</dbReference>
<reference evidence="3" key="3">
    <citation type="submission" date="2019-12" db="UniProtKB">
        <authorList>
            <consortium name="WormBaseParasite"/>
        </authorList>
    </citation>
    <scope>IDENTIFICATION</scope>
</reference>
<dbReference type="WBParaSite" id="TMUE_2000010590.3">
    <property type="protein sequence ID" value="TMUE_2000010590.3"/>
    <property type="gene ID" value="WBGene00289045"/>
</dbReference>
<reference evidence="2" key="1">
    <citation type="submission" date="2013-11" db="EMBL/GenBank/DDBJ databases">
        <authorList>
            <person name="Aslett M."/>
        </authorList>
    </citation>
    <scope>NUCLEOTIDE SEQUENCE [LARGE SCALE GENOMIC DNA]</scope>
    <source>
        <strain evidence="2">Edinburgh</strain>
    </source>
</reference>
<organism evidence="2 3">
    <name type="scientific">Trichuris muris</name>
    <name type="common">Mouse whipworm</name>
    <dbReference type="NCBI Taxonomy" id="70415"/>
    <lineage>
        <taxon>Eukaryota</taxon>
        <taxon>Metazoa</taxon>
        <taxon>Ecdysozoa</taxon>
        <taxon>Nematoda</taxon>
        <taxon>Enoplea</taxon>
        <taxon>Dorylaimia</taxon>
        <taxon>Trichinellida</taxon>
        <taxon>Trichuridae</taxon>
        <taxon>Trichuris</taxon>
    </lineage>
</organism>
<protein>
    <submittedName>
        <fullName evidence="3">DBF4-type domain-containing protein</fullName>
    </submittedName>
</protein>
<name>A0A5S6QTQ1_TRIMR</name>
<keyword evidence="2" id="KW-1185">Reference proteome</keyword>
<evidence type="ECO:0000313" key="3">
    <source>
        <dbReference type="WBParaSite" id="TMUE_2000010590.1"/>
    </source>
</evidence>
<reference evidence="2" key="2">
    <citation type="submission" date="2014-03" db="EMBL/GenBank/DDBJ databases">
        <title>The whipworm genome and dual-species transcriptomics of an intimate host-pathogen interaction.</title>
        <authorList>
            <person name="Foth B.J."/>
            <person name="Tsai I.J."/>
            <person name="Reid A.J."/>
            <person name="Bancroft A.J."/>
            <person name="Nichol S."/>
            <person name="Tracey A."/>
            <person name="Holroyd N."/>
            <person name="Cotton J.A."/>
            <person name="Stanley E.J."/>
            <person name="Zarowiecki M."/>
            <person name="Liu J.Z."/>
            <person name="Huckvale T."/>
            <person name="Cooper P.J."/>
            <person name="Grencis R.K."/>
            <person name="Berriman M."/>
        </authorList>
    </citation>
    <scope>NUCLEOTIDE SEQUENCE [LARGE SCALE GENOMIC DNA]</scope>
    <source>
        <strain evidence="2">Edinburgh</strain>
    </source>
</reference>
<dbReference type="AlphaFoldDB" id="A0A5S6QTQ1"/>
<proteinExistence type="predicted"/>
<sequence length="397" mass="45081">MEIVKEVAGTRFFLHIRRPEEAKQFEYWITEKGGIVSIFFDGTENVLITDDPLYDKYRERIVNYLIQHPTSRLLFKVPAPLREAIRAKVPIVTKDDFKQYVGKVDPRSTNLAFVKMKALQKSQEMLPTGLRALREPNLIVRDKERKYRPLIYEPSSKSTSGKSSCSGTKEIFRNASLLKTSRLTLALSQRNNVQGFMKNKLSAIENVSCRKRARPQIEVRRRACKVCRSEFVNVKEHLESAMHRHSVQDERTWTKLAEVQELCPSFDDFLQHLPVRKQEDQSANMHKSSSAVAEQKSNGNDISKTDLGVSKEAVHEPPRSMPESPGKISTGALPPDSHKAKKAVVQERPPSFLSDGILQSFINVCQELETNLGVHNSVSCDAQFDEAVKLIVNEFTS</sequence>